<dbReference type="PANTHER" id="PTHR42733:SF13">
    <property type="entry name" value="DJ-1_PFPI DOMAIN-CONTAINING PROTEIN"/>
    <property type="match status" value="1"/>
</dbReference>
<dbReference type="SUPFAM" id="SSF52317">
    <property type="entry name" value="Class I glutamine amidotransferase-like"/>
    <property type="match status" value="1"/>
</dbReference>
<dbReference type="CDD" id="cd03134">
    <property type="entry name" value="GATase1_PfpI_like"/>
    <property type="match status" value="1"/>
</dbReference>
<keyword evidence="4" id="KW-1185">Reference proteome</keyword>
<dbReference type="PROSITE" id="PS51276">
    <property type="entry name" value="PEPTIDASE_C56_PFPI"/>
    <property type="match status" value="1"/>
</dbReference>
<reference evidence="3 4" key="1">
    <citation type="submission" date="2019-03" db="EMBL/GenBank/DDBJ databases">
        <title>Draft Genome Sequence of Desulfosporosinus fructosivorans Strain 63.6F, Isolated from Marine Sediment in the Baltic Sea.</title>
        <authorList>
            <person name="Hausmann B."/>
            <person name="Vandieken V."/>
            <person name="Pjevac P."/>
            <person name="Schreck K."/>
            <person name="Herbold C.W."/>
            <person name="Loy A."/>
        </authorList>
    </citation>
    <scope>NUCLEOTIDE SEQUENCE [LARGE SCALE GENOMIC DNA]</scope>
    <source>
        <strain evidence="3 4">63.6F</strain>
    </source>
</reference>
<dbReference type="PANTHER" id="PTHR42733">
    <property type="entry name" value="DJ-1 PROTEIN"/>
    <property type="match status" value="1"/>
</dbReference>
<dbReference type="Proteomes" id="UP000298460">
    <property type="component" value="Unassembled WGS sequence"/>
</dbReference>
<feature type="domain" description="DJ-1/PfpI" evidence="2">
    <location>
        <begin position="2"/>
        <end position="163"/>
    </location>
</feature>
<keyword evidence="3" id="KW-0808">Transferase</keyword>
<dbReference type="InterPro" id="IPR006286">
    <property type="entry name" value="C56_PfpI-like"/>
</dbReference>
<evidence type="ECO:0000259" key="2">
    <source>
        <dbReference type="Pfam" id="PF01965"/>
    </source>
</evidence>
<dbReference type="NCBIfam" id="TIGR01382">
    <property type="entry name" value="PfpI"/>
    <property type="match status" value="1"/>
</dbReference>
<evidence type="ECO:0000313" key="4">
    <source>
        <dbReference type="Proteomes" id="UP000298460"/>
    </source>
</evidence>
<evidence type="ECO:0000256" key="1">
    <source>
        <dbReference type="ARBA" id="ARBA00008542"/>
    </source>
</evidence>
<dbReference type="Gene3D" id="3.40.50.880">
    <property type="match status" value="1"/>
</dbReference>
<evidence type="ECO:0000313" key="3">
    <source>
        <dbReference type="EMBL" id="TGE39177.1"/>
    </source>
</evidence>
<sequence length="169" mass="18620">MKKIGIFVEDNYNEIEFWYPYYRMLEEGFEVVVIGSGRADVYTSKLGTLTRGLNPATIKCAELDGVIIPGGYAPDKMRVSTQMLKIVRELFDNDKVVAAICHAGWVLVSAGILKGKKVTACLSIKDDLLNAGAEFLDQAVVVDGNLITSRVPDDVPAFSREIINFLNSK</sequence>
<name>A0A4Z0RAK1_9FIRM</name>
<accession>A0A4Z0RAK1</accession>
<dbReference type="InterPro" id="IPR002818">
    <property type="entry name" value="DJ-1/PfpI"/>
</dbReference>
<dbReference type="OrthoDB" id="9800516at2"/>
<protein>
    <submittedName>
        <fullName evidence="3">Type 1 glutamine amidotransferase</fullName>
    </submittedName>
</protein>
<dbReference type="AlphaFoldDB" id="A0A4Z0RAK1"/>
<keyword evidence="3" id="KW-0315">Glutamine amidotransferase</keyword>
<dbReference type="Pfam" id="PF01965">
    <property type="entry name" value="DJ-1_PfpI"/>
    <property type="match status" value="1"/>
</dbReference>
<dbReference type="InterPro" id="IPR029062">
    <property type="entry name" value="Class_I_gatase-like"/>
</dbReference>
<comment type="caution">
    <text evidence="3">The sequence shown here is derived from an EMBL/GenBank/DDBJ whole genome shotgun (WGS) entry which is preliminary data.</text>
</comment>
<proteinExistence type="inferred from homology"/>
<dbReference type="GO" id="GO:0016740">
    <property type="term" value="F:transferase activity"/>
    <property type="evidence" value="ECO:0007669"/>
    <property type="project" value="UniProtKB-KW"/>
</dbReference>
<dbReference type="RefSeq" id="WP_135545671.1">
    <property type="nucleotide sequence ID" value="NZ_SPQQ01000002.1"/>
</dbReference>
<comment type="similarity">
    <text evidence="1">Belongs to the peptidase C56 family.</text>
</comment>
<dbReference type="EMBL" id="SPQQ01000002">
    <property type="protein sequence ID" value="TGE39177.1"/>
    <property type="molecule type" value="Genomic_DNA"/>
</dbReference>
<gene>
    <name evidence="3" type="ORF">E4K67_06880</name>
</gene>
<organism evidence="3 4">
    <name type="scientific">Desulfosporosinus fructosivorans</name>
    <dbReference type="NCBI Taxonomy" id="2018669"/>
    <lineage>
        <taxon>Bacteria</taxon>
        <taxon>Bacillati</taxon>
        <taxon>Bacillota</taxon>
        <taxon>Clostridia</taxon>
        <taxon>Eubacteriales</taxon>
        <taxon>Desulfitobacteriaceae</taxon>
        <taxon>Desulfosporosinus</taxon>
    </lineage>
</organism>